<dbReference type="PANTHER" id="PTHR30033">
    <property type="entry name" value="FLAGELLAR HOOK-ASSOCIATED PROTEIN 1"/>
    <property type="match status" value="1"/>
</dbReference>
<dbReference type="Pfam" id="PF00460">
    <property type="entry name" value="Flg_bb_rod"/>
    <property type="match status" value="1"/>
</dbReference>
<dbReference type="InterPro" id="IPR002371">
    <property type="entry name" value="FlgK"/>
</dbReference>
<comment type="caution">
    <text evidence="10">The sequence shown here is derived from an EMBL/GenBank/DDBJ whole genome shotgun (WGS) entry which is preliminary data.</text>
</comment>
<dbReference type="EMBL" id="JAZDRO010000002">
    <property type="protein sequence ID" value="MEE2566192.1"/>
    <property type="molecule type" value="Genomic_DNA"/>
</dbReference>
<keyword evidence="10" id="KW-0969">Cilium</keyword>
<dbReference type="InterPro" id="IPR010930">
    <property type="entry name" value="Flg_bb/hook_C_dom"/>
</dbReference>
<evidence type="ECO:0000256" key="3">
    <source>
        <dbReference type="ARBA" id="ARBA00009677"/>
    </source>
</evidence>
<feature type="domain" description="Flagellar basal-body/hook protein C-terminal" evidence="8">
    <location>
        <begin position="674"/>
        <end position="710"/>
    </location>
</feature>
<protein>
    <recommendedName>
        <fullName evidence="4">Flagellar hook-associated protein 1</fullName>
    </recommendedName>
</protein>
<dbReference type="RefSeq" id="WP_330195732.1">
    <property type="nucleotide sequence ID" value="NZ_JAZDRO010000002.1"/>
</dbReference>
<evidence type="ECO:0000256" key="1">
    <source>
        <dbReference type="ARBA" id="ARBA00004117"/>
    </source>
</evidence>
<keyword evidence="6" id="KW-0975">Bacterial flagellum</keyword>
<keyword evidence="10" id="KW-0966">Cell projection</keyword>
<sequence>MSLSAILGSALSGLQASQTGLRAASDNVANVNTPGYARTTPVYQARIVGGQSMGVEVTGVKRIADVYLQAASMRAASDSTAANVMAAALDRFQSQVGGFDDQGSLFSRLTQAFNSISSASVDPSLSVARLSAASDLQSFFDEAKRLSGEIRSIRQETDARLSSGIQRVNELLSELQVLNRQVQSLASTAANSTGAANRQAELLDELSNYLDIRTQTLSDGRIAVRTQDGVSLLDSEAAVLRYTPKGSGAYDVTYGRIEIVPQAGAQAVELDSHIQSGELRGLLDLRDGELPAMAEELAELVAGAADALNAAHNNSSAVPAPAVLEGRNTGLLATDALGFTGATTIAVTDASGNLVKRVDVDFTAGTISVDGGAAAAIGGTTIADFVTAMNTALGADGSASFSAGRLSLSATGTNGVATLQDETTPSARGGRGFAHFFGLNDLVDSSTPTFFETGIAATDAHGFTAGQVLNFRVAAPDGRTAQTVSVTVGGTSFNDLLSALNNPVSGLGRYATFSLDASGRLVETPVTGYQNFDVELTADTTQRGATGLSFSQLFGADLQARAGRSETINVNTDIRANSALLALSKLDLTGASAPGDFVLATGDSRGGLALQDALNQLRSFSTAGGLASGSATLQDFAARVAGSIGSRAARAERSMQSAEALKSAADQKRADVEGVSLDEELANMTLYQQSYNASARLLQAAKELTDVLLSIV</sequence>
<accession>A0ABU7LY30</accession>
<evidence type="ECO:0000259" key="8">
    <source>
        <dbReference type="Pfam" id="PF06429"/>
    </source>
</evidence>
<dbReference type="NCBIfam" id="TIGR02492">
    <property type="entry name" value="flgK_ends"/>
    <property type="match status" value="1"/>
</dbReference>
<evidence type="ECO:0000256" key="2">
    <source>
        <dbReference type="ARBA" id="ARBA00004613"/>
    </source>
</evidence>
<evidence type="ECO:0000313" key="10">
    <source>
        <dbReference type="EMBL" id="MEE2566192.1"/>
    </source>
</evidence>
<proteinExistence type="inferred from homology"/>
<organism evidence="10 11">
    <name type="scientific">Hyphobacterium marinum</name>
    <dbReference type="NCBI Taxonomy" id="3116574"/>
    <lineage>
        <taxon>Bacteria</taxon>
        <taxon>Pseudomonadati</taxon>
        <taxon>Pseudomonadota</taxon>
        <taxon>Alphaproteobacteria</taxon>
        <taxon>Maricaulales</taxon>
        <taxon>Maricaulaceae</taxon>
        <taxon>Hyphobacterium</taxon>
    </lineage>
</organism>
<dbReference type="InterPro" id="IPR053927">
    <property type="entry name" value="FlgK_helical"/>
</dbReference>
<evidence type="ECO:0000259" key="7">
    <source>
        <dbReference type="Pfam" id="PF00460"/>
    </source>
</evidence>
<dbReference type="Pfam" id="PF22638">
    <property type="entry name" value="FlgK_D1"/>
    <property type="match status" value="1"/>
</dbReference>
<dbReference type="PANTHER" id="PTHR30033:SF2">
    <property type="entry name" value="FLAGELLAR HOOK PROTEIN"/>
    <property type="match status" value="1"/>
</dbReference>
<feature type="domain" description="Flagellar basal body rod protein N-terminal" evidence="7">
    <location>
        <begin position="9"/>
        <end position="36"/>
    </location>
</feature>
<feature type="domain" description="Flagellar hook-associated protein FlgK helical" evidence="9">
    <location>
        <begin position="101"/>
        <end position="314"/>
    </location>
</feature>
<name>A0ABU7LY30_9PROT</name>
<keyword evidence="11" id="KW-1185">Reference proteome</keyword>
<dbReference type="Pfam" id="PF06429">
    <property type="entry name" value="Flg_bbr_C"/>
    <property type="match status" value="1"/>
</dbReference>
<dbReference type="InterPro" id="IPR019776">
    <property type="entry name" value="Flagellar_basal_body_rod_CS"/>
</dbReference>
<keyword evidence="5" id="KW-0964">Secreted</keyword>
<evidence type="ECO:0000256" key="4">
    <source>
        <dbReference type="ARBA" id="ARBA00016244"/>
    </source>
</evidence>
<gene>
    <name evidence="10" type="primary">flgK</name>
    <name evidence="10" type="ORF">V0U35_05820</name>
</gene>
<evidence type="ECO:0000256" key="6">
    <source>
        <dbReference type="ARBA" id="ARBA00023143"/>
    </source>
</evidence>
<dbReference type="SUPFAM" id="SSF64518">
    <property type="entry name" value="Phase 1 flagellin"/>
    <property type="match status" value="1"/>
</dbReference>
<dbReference type="PROSITE" id="PS00588">
    <property type="entry name" value="FLAGELLA_BB_ROD"/>
    <property type="match status" value="1"/>
</dbReference>
<reference evidence="10 11" key="1">
    <citation type="submission" date="2024-01" db="EMBL/GenBank/DDBJ databases">
        <title>Hyphobacterium bacterium isolated from marine sediment.</title>
        <authorList>
            <person name="Zhao S."/>
        </authorList>
    </citation>
    <scope>NUCLEOTIDE SEQUENCE [LARGE SCALE GENOMIC DNA]</scope>
    <source>
        <strain evidence="10 11">Y60-23</strain>
    </source>
</reference>
<evidence type="ECO:0000256" key="5">
    <source>
        <dbReference type="ARBA" id="ARBA00022525"/>
    </source>
</evidence>
<comment type="subcellular location">
    <subcellularLocation>
        <location evidence="1">Bacterial flagellum basal body</location>
    </subcellularLocation>
    <subcellularLocation>
        <location evidence="2">Secreted</location>
    </subcellularLocation>
</comment>
<dbReference type="InterPro" id="IPR001444">
    <property type="entry name" value="Flag_bb_rod_N"/>
</dbReference>
<comment type="similarity">
    <text evidence="3">Belongs to the flagella basal body rod proteins family.</text>
</comment>
<keyword evidence="10" id="KW-0282">Flagellum</keyword>
<evidence type="ECO:0000313" key="11">
    <source>
        <dbReference type="Proteomes" id="UP001310692"/>
    </source>
</evidence>
<evidence type="ECO:0000259" key="9">
    <source>
        <dbReference type="Pfam" id="PF22638"/>
    </source>
</evidence>
<dbReference type="Proteomes" id="UP001310692">
    <property type="component" value="Unassembled WGS sequence"/>
</dbReference>